<comment type="subcellular location">
    <subcellularLocation>
        <location evidence="1">Plastid</location>
    </subcellularLocation>
</comment>
<accession>A0A0K9PEF5</accession>
<evidence type="ECO:0000256" key="5">
    <source>
        <dbReference type="SAM" id="SignalP"/>
    </source>
</evidence>
<dbReference type="GO" id="GO:0010117">
    <property type="term" value="P:photoprotection"/>
    <property type="evidence" value="ECO:0000318"/>
    <property type="project" value="GO_Central"/>
</dbReference>
<keyword evidence="3" id="KW-0809">Transit peptide</keyword>
<name>A0A0K9PEF5_ZOSMR</name>
<reference evidence="8" key="1">
    <citation type="journal article" date="2016" name="Nature">
        <title>The genome of the seagrass Zostera marina reveals angiosperm adaptation to the sea.</title>
        <authorList>
            <person name="Olsen J.L."/>
            <person name="Rouze P."/>
            <person name="Verhelst B."/>
            <person name="Lin Y.-C."/>
            <person name="Bayer T."/>
            <person name="Collen J."/>
            <person name="Dattolo E."/>
            <person name="De Paoli E."/>
            <person name="Dittami S."/>
            <person name="Maumus F."/>
            <person name="Michel G."/>
            <person name="Kersting A."/>
            <person name="Lauritano C."/>
            <person name="Lohaus R."/>
            <person name="Toepel M."/>
            <person name="Tonon T."/>
            <person name="Vanneste K."/>
            <person name="Amirebrahimi M."/>
            <person name="Brakel J."/>
            <person name="Bostroem C."/>
            <person name="Chovatia M."/>
            <person name="Grimwood J."/>
            <person name="Jenkins J.W."/>
            <person name="Jueterbock A."/>
            <person name="Mraz A."/>
            <person name="Stam W.T."/>
            <person name="Tice H."/>
            <person name="Bornberg-Bauer E."/>
            <person name="Green P.J."/>
            <person name="Pearson G.A."/>
            <person name="Procaccini G."/>
            <person name="Duarte C.M."/>
            <person name="Schmutz J."/>
            <person name="Reusch T.B.H."/>
            <person name="Van de Peer Y."/>
        </authorList>
    </citation>
    <scope>NUCLEOTIDE SEQUENCE [LARGE SCALE GENOMIC DNA]</scope>
    <source>
        <strain evidence="8">cv. Finnish</strain>
    </source>
</reference>
<dbReference type="Pfam" id="PF04755">
    <property type="entry name" value="PAP_fibrillin"/>
    <property type="match status" value="1"/>
</dbReference>
<dbReference type="GO" id="GO:0009535">
    <property type="term" value="C:chloroplast thylakoid membrane"/>
    <property type="evidence" value="ECO:0000318"/>
    <property type="project" value="GO_Central"/>
</dbReference>
<feature type="signal peptide" evidence="5">
    <location>
        <begin position="1"/>
        <end position="24"/>
    </location>
</feature>
<keyword evidence="8" id="KW-1185">Reference proteome</keyword>
<dbReference type="InterPro" id="IPR039633">
    <property type="entry name" value="PAP"/>
</dbReference>
<feature type="chain" id="PRO_5005527690" evidence="5">
    <location>
        <begin position="25"/>
        <end position="363"/>
    </location>
</feature>
<feature type="region of interest" description="Disordered" evidence="4">
    <location>
        <begin position="78"/>
        <end position="122"/>
    </location>
</feature>
<evidence type="ECO:0000313" key="8">
    <source>
        <dbReference type="Proteomes" id="UP000036987"/>
    </source>
</evidence>
<dbReference type="OMA" id="PESINIF"/>
<evidence type="ECO:0000256" key="4">
    <source>
        <dbReference type="SAM" id="MobiDB-lite"/>
    </source>
</evidence>
<evidence type="ECO:0000256" key="3">
    <source>
        <dbReference type="ARBA" id="ARBA00022946"/>
    </source>
</evidence>
<keyword evidence="5" id="KW-0732">Signal</keyword>
<proteinExistence type="predicted"/>
<dbReference type="InterPro" id="IPR006843">
    <property type="entry name" value="PAP/fibrillin_dom"/>
</dbReference>
<feature type="domain" description="Plastid lipid-associated protein/fibrillin conserved" evidence="6">
    <location>
        <begin position="138"/>
        <end position="352"/>
    </location>
</feature>
<dbReference type="PANTHER" id="PTHR31906">
    <property type="entry name" value="PLASTID-LIPID-ASSOCIATED PROTEIN 4, CHLOROPLASTIC-RELATED"/>
    <property type="match status" value="1"/>
</dbReference>
<dbReference type="Proteomes" id="UP000036987">
    <property type="component" value="Unassembled WGS sequence"/>
</dbReference>
<evidence type="ECO:0000313" key="7">
    <source>
        <dbReference type="EMBL" id="KMZ67354.1"/>
    </source>
</evidence>
<protein>
    <submittedName>
        <fullName evidence="7">Plastid lipid-associated protein 3, chloroplastic</fullName>
    </submittedName>
</protein>
<comment type="caution">
    <text evidence="7">The sequence shown here is derived from an EMBL/GenBank/DDBJ whole genome shotgun (WGS) entry which is preliminary data.</text>
</comment>
<dbReference type="EMBL" id="LFYR01000915">
    <property type="protein sequence ID" value="KMZ67354.1"/>
    <property type="molecule type" value="Genomic_DNA"/>
</dbReference>
<sequence length="363" mass="39637">MAIFFVFNTMATTFVASNATSVLPQNPRYRHYRSTLLPKSTPPSFCFLPPKSTFRPVSCEFPNRAQIVRCFPSDSESSYEEEQKKSSTEDSVGNVDPTPVNDEWDKGSVGSGSLASTSDAVEVEEKKYEEAEDMEVEDLKRCLVDSFYGTELGLKATAEVRAEVFELVNQLEAKNPTPAPTEAFEVLDGNWILLYTASSELLPLIAVGSTPFLNVKRISQVINTTDCSILNVVTLSNSFASFTFSASATFEVRSPSRIQVKFVQGILQPPEISSNVNLPENIDVFGQKIELMSLQGVLKPVQQAAASIAGVISGQPPLKVAIPGEGSSSWLLTSYLDKDLRISRGDVGLFILVKEGSPLLDQL</sequence>
<dbReference type="STRING" id="29655.A0A0K9PEF5"/>
<evidence type="ECO:0000256" key="2">
    <source>
        <dbReference type="ARBA" id="ARBA00022640"/>
    </source>
</evidence>
<gene>
    <name evidence="7" type="ORF">ZOSMA_26G01040</name>
</gene>
<evidence type="ECO:0000259" key="6">
    <source>
        <dbReference type="Pfam" id="PF04755"/>
    </source>
</evidence>
<organism evidence="7 8">
    <name type="scientific">Zostera marina</name>
    <name type="common">Eelgrass</name>
    <dbReference type="NCBI Taxonomy" id="29655"/>
    <lineage>
        <taxon>Eukaryota</taxon>
        <taxon>Viridiplantae</taxon>
        <taxon>Streptophyta</taxon>
        <taxon>Embryophyta</taxon>
        <taxon>Tracheophyta</taxon>
        <taxon>Spermatophyta</taxon>
        <taxon>Magnoliopsida</taxon>
        <taxon>Liliopsida</taxon>
        <taxon>Zosteraceae</taxon>
        <taxon>Zostera</taxon>
    </lineage>
</organism>
<evidence type="ECO:0000256" key="1">
    <source>
        <dbReference type="ARBA" id="ARBA00004474"/>
    </source>
</evidence>
<dbReference type="OrthoDB" id="498392at2759"/>
<dbReference type="AlphaFoldDB" id="A0A0K9PEF5"/>
<keyword evidence="2" id="KW-0934">Plastid</keyword>